<dbReference type="PANTHER" id="PTHR13490:SF0">
    <property type="entry name" value="SMALL RIBOSOMAL SUBUNIT PROTEIN MS35"/>
    <property type="match status" value="1"/>
</dbReference>
<keyword evidence="1" id="KW-0687">Ribonucleoprotein</keyword>
<reference evidence="3" key="2">
    <citation type="submission" date="2023-05" db="EMBL/GenBank/DDBJ databases">
        <authorList>
            <consortium name="Lawrence Berkeley National Laboratory"/>
            <person name="Steindorff A."/>
            <person name="Hensen N."/>
            <person name="Bonometti L."/>
            <person name="Westerberg I."/>
            <person name="Brannstrom I.O."/>
            <person name="Guillou S."/>
            <person name="Cros-Aarteil S."/>
            <person name="Calhoun S."/>
            <person name="Haridas S."/>
            <person name="Kuo A."/>
            <person name="Mondo S."/>
            <person name="Pangilinan J."/>
            <person name="Riley R."/>
            <person name="Labutti K."/>
            <person name="Andreopoulos B."/>
            <person name="Lipzen A."/>
            <person name="Chen C."/>
            <person name="Yanf M."/>
            <person name="Daum C."/>
            <person name="Ng V."/>
            <person name="Clum A."/>
            <person name="Ohm R."/>
            <person name="Martin F."/>
            <person name="Silar P."/>
            <person name="Natvig D."/>
            <person name="Lalanne C."/>
            <person name="Gautier V."/>
            <person name="Ament-Velasquez S.L."/>
            <person name="Kruys A."/>
            <person name="Hutchinson M.I."/>
            <person name="Powell A.J."/>
            <person name="Barry K."/>
            <person name="Miller A.N."/>
            <person name="Grigoriev I.V."/>
            <person name="Debuchy R."/>
            <person name="Gladieux P."/>
            <person name="Thoren M.H."/>
            <person name="Johannesson H."/>
        </authorList>
    </citation>
    <scope>NUCLEOTIDE SEQUENCE</scope>
    <source>
        <strain evidence="3">CBS 990.96</strain>
    </source>
</reference>
<gene>
    <name evidence="3" type="ORF">QBC38DRAFT_114100</name>
</gene>
<comment type="function">
    <text evidence="1">Component of the mitochondrial ribosome (mitoribosome), a dedicated translation machinery responsible for the synthesis of mitochondrial genome-encoded proteins, including at least some of the essential transmembrane subunits of the mitochondrial respiratory chain. The mitoribosomes are attached to the mitochondrial inner membrane and translation products are cotranslationally integrated into the membrane.</text>
</comment>
<dbReference type="EMBL" id="MU865309">
    <property type="protein sequence ID" value="KAK4229333.1"/>
    <property type="molecule type" value="Genomic_DNA"/>
</dbReference>
<keyword evidence="1" id="KW-0689">Ribosomal protein</keyword>
<dbReference type="PANTHER" id="PTHR13490">
    <property type="entry name" value="MITOCHONDRIAL 28S RIBOSOMAL PROTEIN S28"/>
    <property type="match status" value="1"/>
</dbReference>
<organism evidence="3 4">
    <name type="scientific">Podospora fimiseda</name>
    <dbReference type="NCBI Taxonomy" id="252190"/>
    <lineage>
        <taxon>Eukaryota</taxon>
        <taxon>Fungi</taxon>
        <taxon>Dikarya</taxon>
        <taxon>Ascomycota</taxon>
        <taxon>Pezizomycotina</taxon>
        <taxon>Sordariomycetes</taxon>
        <taxon>Sordariomycetidae</taxon>
        <taxon>Sordariales</taxon>
        <taxon>Podosporaceae</taxon>
        <taxon>Podospora</taxon>
    </lineage>
</organism>
<dbReference type="GO" id="GO:0032543">
    <property type="term" value="P:mitochondrial translation"/>
    <property type="evidence" value="ECO:0007669"/>
    <property type="project" value="UniProtKB-UniRule"/>
</dbReference>
<sequence>MASATNVLRLCLRTASSSQTAQSLRLPNPAAAPAAASVLVRSFSTTPAQCGKTYVDKLRKKRKKYDHHHPEPELEYEHSFNDPGDYFSYVAHEAGKKHTKVTEQEVRLAEKMQSDWNAVSGDERYQFISRRKEVGSVAAEARRPVKVKNDSFWNEEEQDPDYITDEAGEDDFEEDDIMAMGHGKLEEHREFREYARIAVWEMPLLAEFAKEFKPPAEDECLRFRYTSYMGEFHPADRKVVVQFCPSDIQGLTEIQREKMAKLAGPRYNPETKVIKISCERFEHQAQNKRYLGDLVKKMIAAAKDPTDTFADIPLDTRHHKFVFKPKFPKEWYLTPERKAQLEAERKEMMRIDKAKRLKGELLDGVLAIEAVRTGESEAEPVMVPRGKALR</sequence>
<accession>A0AAN7BTK1</accession>
<feature type="domain" description="Small ribosomal subunit protein mS35 mitochondrial conserved" evidence="2">
    <location>
        <begin position="211"/>
        <end position="331"/>
    </location>
</feature>
<dbReference type="InterPro" id="IPR017081">
    <property type="entry name" value="Ribosomal_mS35"/>
</dbReference>
<evidence type="ECO:0000313" key="4">
    <source>
        <dbReference type="Proteomes" id="UP001301958"/>
    </source>
</evidence>
<comment type="similarity">
    <text evidence="1">Belongs to the mitochondrion-specific ribosomal protein mS35 family.</text>
</comment>
<keyword evidence="4" id="KW-1185">Reference proteome</keyword>
<dbReference type="InterPro" id="IPR039848">
    <property type="entry name" value="Ribosomal_mS35_mt"/>
</dbReference>
<evidence type="ECO:0000313" key="3">
    <source>
        <dbReference type="EMBL" id="KAK4229333.1"/>
    </source>
</evidence>
<protein>
    <recommendedName>
        <fullName evidence="1">Small ribosomal subunit protein mS35</fullName>
    </recommendedName>
    <alternativeName>
        <fullName evidence="1">37S ribosomal protein S24, mitochondrial</fullName>
    </alternativeName>
</protein>
<reference evidence="3" key="1">
    <citation type="journal article" date="2023" name="Mol. Phylogenet. Evol.">
        <title>Genome-scale phylogeny and comparative genomics of the fungal order Sordariales.</title>
        <authorList>
            <person name="Hensen N."/>
            <person name="Bonometti L."/>
            <person name="Westerberg I."/>
            <person name="Brannstrom I.O."/>
            <person name="Guillou S."/>
            <person name="Cros-Aarteil S."/>
            <person name="Calhoun S."/>
            <person name="Haridas S."/>
            <person name="Kuo A."/>
            <person name="Mondo S."/>
            <person name="Pangilinan J."/>
            <person name="Riley R."/>
            <person name="LaButti K."/>
            <person name="Andreopoulos B."/>
            <person name="Lipzen A."/>
            <person name="Chen C."/>
            <person name="Yan M."/>
            <person name="Daum C."/>
            <person name="Ng V."/>
            <person name="Clum A."/>
            <person name="Steindorff A."/>
            <person name="Ohm R.A."/>
            <person name="Martin F."/>
            <person name="Silar P."/>
            <person name="Natvig D.O."/>
            <person name="Lalanne C."/>
            <person name="Gautier V."/>
            <person name="Ament-Velasquez S.L."/>
            <person name="Kruys A."/>
            <person name="Hutchinson M.I."/>
            <person name="Powell A.J."/>
            <person name="Barry K."/>
            <person name="Miller A.N."/>
            <person name="Grigoriev I.V."/>
            <person name="Debuchy R."/>
            <person name="Gladieux P."/>
            <person name="Hiltunen Thoren M."/>
            <person name="Johannesson H."/>
        </authorList>
    </citation>
    <scope>NUCLEOTIDE SEQUENCE</scope>
    <source>
        <strain evidence="3">CBS 990.96</strain>
    </source>
</reference>
<name>A0AAN7BTK1_9PEZI</name>
<evidence type="ECO:0000259" key="2">
    <source>
        <dbReference type="Pfam" id="PF10213"/>
    </source>
</evidence>
<proteinExistence type="inferred from homology"/>
<dbReference type="Pfam" id="PF10213">
    <property type="entry name" value="MRP-S28"/>
    <property type="match status" value="1"/>
</dbReference>
<keyword evidence="1" id="KW-0496">Mitochondrion</keyword>
<dbReference type="PIRSF" id="PIRSF036995">
    <property type="entry name" value="RSM24"/>
    <property type="match status" value="1"/>
</dbReference>
<dbReference type="GO" id="GO:0003735">
    <property type="term" value="F:structural constituent of ribosome"/>
    <property type="evidence" value="ECO:0007669"/>
    <property type="project" value="UniProtKB-UniRule"/>
</dbReference>
<dbReference type="Proteomes" id="UP001301958">
    <property type="component" value="Unassembled WGS sequence"/>
</dbReference>
<dbReference type="AlphaFoldDB" id="A0AAN7BTK1"/>
<comment type="caution">
    <text evidence="3">The sequence shown here is derived from an EMBL/GenBank/DDBJ whole genome shotgun (WGS) entry which is preliminary data.</text>
</comment>
<dbReference type="GO" id="GO:0005763">
    <property type="term" value="C:mitochondrial small ribosomal subunit"/>
    <property type="evidence" value="ECO:0007669"/>
    <property type="project" value="UniProtKB-UniRule"/>
</dbReference>
<comment type="subcellular location">
    <subcellularLocation>
        <location evidence="1">Mitochondrion</location>
    </subcellularLocation>
</comment>
<dbReference type="InterPro" id="IPR019349">
    <property type="entry name" value="Ribosomal_mS35_mit"/>
</dbReference>
<evidence type="ECO:0000256" key="1">
    <source>
        <dbReference type="PIRNR" id="PIRNR036995"/>
    </source>
</evidence>